<dbReference type="OrthoDB" id="10482850at2759"/>
<dbReference type="RefSeq" id="XP_044564326.1">
    <property type="nucleotide sequence ID" value="XM_044703370.1"/>
</dbReference>
<dbReference type="GeneID" id="68108499"/>
<reference evidence="1 2" key="1">
    <citation type="journal article" date="2019" name="Sci. Rep.">
        <title>Nanopore sequencing improves the draft genome of the human pathogenic amoeba Naegleria fowleri.</title>
        <authorList>
            <person name="Liechti N."/>
            <person name="Schurch N."/>
            <person name="Bruggmann R."/>
            <person name="Wittwer M."/>
        </authorList>
    </citation>
    <scope>NUCLEOTIDE SEQUENCE [LARGE SCALE GENOMIC DNA]</scope>
    <source>
        <strain evidence="1 2">ATCC 30894</strain>
    </source>
</reference>
<dbReference type="AlphaFoldDB" id="A0A6A5BNN6"/>
<evidence type="ECO:0000313" key="1">
    <source>
        <dbReference type="EMBL" id="KAF0979613.1"/>
    </source>
</evidence>
<sequence length="182" mass="21132">MLATDEYFPSQTLIILKLLENKSIHDIVELIEDNYIEENIDDFQVGDDFIVLKGRSHTLYICYQNATSQRYEVRPLDFQHGQIESFFSCGFNSIVIQDKAHQYYVVTIDPSSGKIKSLDTLLELSKLLSKRRKIEQVECLFFSEEAQRVYPLAISKNHDKLLYKGPYGIPDRRYGGDYVESC</sequence>
<protein>
    <submittedName>
        <fullName evidence="1">Uncharacterized protein</fullName>
    </submittedName>
</protein>
<dbReference type="VEuPathDB" id="AmoebaDB:FDP41_001281"/>
<evidence type="ECO:0000313" key="2">
    <source>
        <dbReference type="Proteomes" id="UP000444721"/>
    </source>
</evidence>
<dbReference type="EMBL" id="VFQX01000023">
    <property type="protein sequence ID" value="KAF0979613.1"/>
    <property type="molecule type" value="Genomic_DNA"/>
</dbReference>
<name>A0A6A5BNN6_NAEFO</name>
<organism evidence="1 2">
    <name type="scientific">Naegleria fowleri</name>
    <name type="common">Brain eating amoeba</name>
    <dbReference type="NCBI Taxonomy" id="5763"/>
    <lineage>
        <taxon>Eukaryota</taxon>
        <taxon>Discoba</taxon>
        <taxon>Heterolobosea</taxon>
        <taxon>Tetramitia</taxon>
        <taxon>Eutetramitia</taxon>
        <taxon>Vahlkampfiidae</taxon>
        <taxon>Naegleria</taxon>
    </lineage>
</organism>
<dbReference type="VEuPathDB" id="AmoebaDB:NfTy_030490"/>
<proteinExistence type="predicted"/>
<dbReference type="VEuPathDB" id="AmoebaDB:NF0113080"/>
<comment type="caution">
    <text evidence="1">The sequence shown here is derived from an EMBL/GenBank/DDBJ whole genome shotgun (WGS) entry which is preliminary data.</text>
</comment>
<keyword evidence="2" id="KW-1185">Reference proteome</keyword>
<gene>
    <name evidence="1" type="ORF">FDP41_001281</name>
</gene>
<accession>A0A6A5BNN6</accession>
<dbReference type="Proteomes" id="UP000444721">
    <property type="component" value="Unassembled WGS sequence"/>
</dbReference>